<reference evidence="2" key="1">
    <citation type="journal article" date="2019" name="Int. J. Syst. Evol. Microbiol.">
        <title>The Global Catalogue of Microorganisms (GCM) 10K type strain sequencing project: providing services to taxonomists for standard genome sequencing and annotation.</title>
        <authorList>
            <consortium name="The Broad Institute Genomics Platform"/>
            <consortium name="The Broad Institute Genome Sequencing Center for Infectious Disease"/>
            <person name="Wu L."/>
            <person name="Ma J."/>
        </authorList>
    </citation>
    <scope>NUCLEOTIDE SEQUENCE [LARGE SCALE GENOMIC DNA]</scope>
    <source>
        <strain evidence="2">CGMCC 1.12376</strain>
    </source>
</reference>
<keyword evidence="2" id="KW-1185">Reference proteome</keyword>
<proteinExistence type="predicted"/>
<dbReference type="SUPFAM" id="SSF52540">
    <property type="entry name" value="P-loop containing nucleoside triphosphate hydrolases"/>
    <property type="match status" value="2"/>
</dbReference>
<dbReference type="EMBL" id="JBHUDE010000034">
    <property type="protein sequence ID" value="MFD1607312.1"/>
    <property type="molecule type" value="Genomic_DNA"/>
</dbReference>
<evidence type="ECO:0000313" key="2">
    <source>
        <dbReference type="Proteomes" id="UP001597221"/>
    </source>
</evidence>
<evidence type="ECO:0000313" key="1">
    <source>
        <dbReference type="EMBL" id="MFD1607312.1"/>
    </source>
</evidence>
<gene>
    <name evidence="1" type="ORF">ACFSBH_06585</name>
</gene>
<comment type="caution">
    <text evidence="1">The sequence shown here is derived from an EMBL/GenBank/DDBJ whole genome shotgun (WGS) entry which is preliminary data.</text>
</comment>
<organism evidence="1 2">
    <name type="scientific">Oceanobacillus luteolus</name>
    <dbReference type="NCBI Taxonomy" id="1274358"/>
    <lineage>
        <taxon>Bacteria</taxon>
        <taxon>Bacillati</taxon>
        <taxon>Bacillota</taxon>
        <taxon>Bacilli</taxon>
        <taxon>Bacillales</taxon>
        <taxon>Bacillaceae</taxon>
        <taxon>Oceanobacillus</taxon>
    </lineage>
</organism>
<sequence>MLKNYYVRGNTSDGLVNHLQSNLHGIQETIRLEDTSYKLNTEILNALIEANKEETSVEVLKSPISKDYLDGVIFRGKQIAVLAHHDEPFTNKAYEYFQKGLAVHDDLEKVYIQEMDFEKADALAKNFIQNLLSDKPKQSRTPYVYHRLFGTNTVDGIVNEVPNLIADLDYIYHIKGRAGTGKSTFMKKVANACVDHGLDVEIYHCSFDPNSIDMVLMPELRICLFDSTDPHEFEPADKTREEIIDLYEEAVTPGTDEKYAKEIAELNQEYKSYMKKGLEVLKDEGKKILAAENGRNFSQIEIDQIVSQIQTKMN</sequence>
<accession>A0ABW4HQB7</accession>
<dbReference type="RefSeq" id="WP_251513130.1">
    <property type="nucleotide sequence ID" value="NZ_JAMBON010000009.1"/>
</dbReference>
<dbReference type="CDD" id="cd00882">
    <property type="entry name" value="Ras_like_GTPase"/>
    <property type="match status" value="1"/>
</dbReference>
<dbReference type="InterPro" id="IPR027417">
    <property type="entry name" value="P-loop_NTPase"/>
</dbReference>
<name>A0ABW4HQB7_9BACI</name>
<protein>
    <recommendedName>
        <fullName evidence="3">Nucleotide kinase</fullName>
    </recommendedName>
</protein>
<evidence type="ECO:0008006" key="3">
    <source>
        <dbReference type="Google" id="ProtNLM"/>
    </source>
</evidence>
<dbReference type="Proteomes" id="UP001597221">
    <property type="component" value="Unassembled WGS sequence"/>
</dbReference>